<reference evidence="2" key="1">
    <citation type="submission" date="2015-07" db="EMBL/GenBank/DDBJ databases">
        <authorList>
            <person name="Teixeira M.M."/>
            <person name="Souza R.C."/>
            <person name="Almeida L.G."/>
            <person name="Vicente V.A."/>
            <person name="de Hoog S."/>
            <person name="Bocca A.L."/>
            <person name="de Almeida S.R."/>
            <person name="Vasconcelos A.T."/>
            <person name="Felipe M.S."/>
        </authorList>
    </citation>
    <scope>NUCLEOTIDE SEQUENCE [LARGE SCALE GENOMIC DNA]</scope>
    <source>
        <strain evidence="2">KSF</strain>
    </source>
</reference>
<proteinExistence type="predicted"/>
<evidence type="ECO:0000313" key="1">
    <source>
        <dbReference type="EMBL" id="OCT53812.1"/>
    </source>
</evidence>
<comment type="caution">
    <text evidence="1">The sequence shown here is derived from an EMBL/GenBank/DDBJ whole genome shotgun (WGS) entry which is preliminary data.</text>
</comment>
<dbReference type="Proteomes" id="UP000094526">
    <property type="component" value="Unassembled WGS sequence"/>
</dbReference>
<keyword evidence="2" id="KW-1185">Reference proteome</keyword>
<sequence length="124" mass="14133">MKALVAVFRKFKTERHSLIELKLYASNHPIVWWNRFGNPTPAQVVMNHRELMHWNGNAKLLQEVARSGALKGWDVEKEVSVVACGNKVYSLPFGLVFKFTKPDDLDVLLAEGPRTVVYKPSILE</sequence>
<dbReference type="OrthoDB" id="10555871at2759"/>
<dbReference type="EMBL" id="LGRB01000008">
    <property type="protein sequence ID" value="OCT53812.1"/>
    <property type="molecule type" value="Genomic_DNA"/>
</dbReference>
<dbReference type="AlphaFoldDB" id="A0A1C1CZ63"/>
<evidence type="ECO:0000313" key="2">
    <source>
        <dbReference type="Proteomes" id="UP000094526"/>
    </source>
</evidence>
<organism evidence="1 2">
    <name type="scientific">Cladophialophora carrionii</name>
    <dbReference type="NCBI Taxonomy" id="86049"/>
    <lineage>
        <taxon>Eukaryota</taxon>
        <taxon>Fungi</taxon>
        <taxon>Dikarya</taxon>
        <taxon>Ascomycota</taxon>
        <taxon>Pezizomycotina</taxon>
        <taxon>Eurotiomycetes</taxon>
        <taxon>Chaetothyriomycetidae</taxon>
        <taxon>Chaetothyriales</taxon>
        <taxon>Herpotrichiellaceae</taxon>
        <taxon>Cladophialophora</taxon>
    </lineage>
</organism>
<accession>A0A1C1CZ63</accession>
<name>A0A1C1CZ63_9EURO</name>
<protein>
    <submittedName>
        <fullName evidence="1">Uncharacterized protein</fullName>
    </submittedName>
</protein>
<dbReference type="VEuPathDB" id="FungiDB:CLCR_11021"/>
<gene>
    <name evidence="1" type="ORF">CLCR_11021</name>
</gene>